<reference evidence="10 11" key="1">
    <citation type="journal article" date="2019" name="G3 (Bethesda)">
        <title>Sequencing of a Wild Apple (Malus baccata) Genome Unravels the Differences Between Cultivated and Wild Apple Species Regarding Disease Resistance and Cold Tolerance.</title>
        <authorList>
            <person name="Chen X."/>
        </authorList>
    </citation>
    <scope>NUCLEOTIDE SEQUENCE [LARGE SCALE GENOMIC DNA]</scope>
    <source>
        <strain evidence="11">cv. Shandingzi</strain>
        <tissue evidence="10">Leaves</tissue>
    </source>
</reference>
<dbReference type="PROSITE" id="PS51873">
    <property type="entry name" value="TRIAD"/>
    <property type="match status" value="1"/>
</dbReference>
<comment type="similarity">
    <text evidence="1">Belongs to the RBR family. Ariadne subfamily.</text>
</comment>
<dbReference type="Pfam" id="PF22191">
    <property type="entry name" value="IBR_1"/>
    <property type="match status" value="1"/>
</dbReference>
<keyword evidence="2" id="KW-0808">Transferase</keyword>
<dbReference type="Proteomes" id="UP000315295">
    <property type="component" value="Unassembled WGS sequence"/>
</dbReference>
<keyword evidence="6" id="KW-0833">Ubl conjugation pathway</keyword>
<dbReference type="PROSITE" id="PS01358">
    <property type="entry name" value="ZF_RANBP2_1"/>
    <property type="match status" value="1"/>
</dbReference>
<dbReference type="InterPro" id="IPR001876">
    <property type="entry name" value="Znf_RanBP2"/>
</dbReference>
<sequence length="252" mass="29733">MMLKNENDSEGVDWILANTKPCPKCKRNIKKANQGCNHMTCSAPYGFEFCWTFLEWWNWHGLNCSGNGFLEGVECEHSRRKKEMTNISLKEMSKHERFKRQLFEYLLGEVESGLEKLCHCAEVELEEQIINVDRFIEEFLKFRGKLIQLTVTIGNYFRNFVRAMENDFPEVVDYSENDFPEVSVDCWPCDRCTYVNDCFASACLMCTEEDSPVLAKRESKKRQKSPVHDAMSESKSKKRRRKFNRKKCEFKF</sequence>
<accession>A0A540MI78</accession>
<evidence type="ECO:0000256" key="3">
    <source>
        <dbReference type="ARBA" id="ARBA00022723"/>
    </source>
</evidence>
<feature type="compositionally biased region" description="Basic and acidic residues" evidence="8">
    <location>
        <begin position="226"/>
        <end position="235"/>
    </location>
</feature>
<organism evidence="10 11">
    <name type="scientific">Malus baccata</name>
    <name type="common">Siberian crab apple</name>
    <name type="synonym">Pyrus baccata</name>
    <dbReference type="NCBI Taxonomy" id="106549"/>
    <lineage>
        <taxon>Eukaryota</taxon>
        <taxon>Viridiplantae</taxon>
        <taxon>Streptophyta</taxon>
        <taxon>Embryophyta</taxon>
        <taxon>Tracheophyta</taxon>
        <taxon>Spermatophyta</taxon>
        <taxon>Magnoliopsida</taxon>
        <taxon>eudicotyledons</taxon>
        <taxon>Gunneridae</taxon>
        <taxon>Pentapetalae</taxon>
        <taxon>rosids</taxon>
        <taxon>fabids</taxon>
        <taxon>Rosales</taxon>
        <taxon>Rosaceae</taxon>
        <taxon>Amygdaloideae</taxon>
        <taxon>Maleae</taxon>
        <taxon>Malus</taxon>
    </lineage>
</organism>
<evidence type="ECO:0000256" key="1">
    <source>
        <dbReference type="ARBA" id="ARBA00005884"/>
    </source>
</evidence>
<evidence type="ECO:0000313" key="11">
    <source>
        <dbReference type="Proteomes" id="UP000315295"/>
    </source>
</evidence>
<dbReference type="InterPro" id="IPR044066">
    <property type="entry name" value="TRIAD_supradom"/>
</dbReference>
<gene>
    <name evidence="10" type="ORF">C1H46_015898</name>
</gene>
<evidence type="ECO:0000256" key="8">
    <source>
        <dbReference type="SAM" id="MobiDB-lite"/>
    </source>
</evidence>
<evidence type="ECO:0000256" key="4">
    <source>
        <dbReference type="ARBA" id="ARBA00022737"/>
    </source>
</evidence>
<dbReference type="Gene3D" id="1.20.120.1750">
    <property type="match status" value="1"/>
</dbReference>
<dbReference type="STRING" id="106549.A0A540MI78"/>
<evidence type="ECO:0000256" key="2">
    <source>
        <dbReference type="ARBA" id="ARBA00022679"/>
    </source>
</evidence>
<feature type="region of interest" description="Disordered" evidence="8">
    <location>
        <begin position="216"/>
        <end position="252"/>
    </location>
</feature>
<keyword evidence="4" id="KW-0677">Repeat</keyword>
<keyword evidence="5" id="KW-0863">Zinc-finger</keyword>
<keyword evidence="11" id="KW-1185">Reference proteome</keyword>
<dbReference type="EMBL" id="VIEB01000252">
    <property type="protein sequence ID" value="TQD98443.1"/>
    <property type="molecule type" value="Genomic_DNA"/>
</dbReference>
<evidence type="ECO:0000256" key="6">
    <source>
        <dbReference type="ARBA" id="ARBA00022786"/>
    </source>
</evidence>
<comment type="caution">
    <text evidence="10">The sequence shown here is derived from an EMBL/GenBank/DDBJ whole genome shotgun (WGS) entry which is preliminary data.</text>
</comment>
<evidence type="ECO:0000313" key="10">
    <source>
        <dbReference type="EMBL" id="TQD98443.1"/>
    </source>
</evidence>
<evidence type="ECO:0000259" key="9">
    <source>
        <dbReference type="PROSITE" id="PS51873"/>
    </source>
</evidence>
<dbReference type="AlphaFoldDB" id="A0A540MI78"/>
<feature type="compositionally biased region" description="Basic residues" evidence="8">
    <location>
        <begin position="236"/>
        <end position="245"/>
    </location>
</feature>
<dbReference type="GO" id="GO:0008270">
    <property type="term" value="F:zinc ion binding"/>
    <property type="evidence" value="ECO:0007669"/>
    <property type="project" value="UniProtKB-KW"/>
</dbReference>
<evidence type="ECO:0000256" key="5">
    <source>
        <dbReference type="ARBA" id="ARBA00022771"/>
    </source>
</evidence>
<name>A0A540MI78_MALBA</name>
<feature type="domain" description="RING-type" evidence="9">
    <location>
        <begin position="1"/>
        <end position="68"/>
    </location>
</feature>
<protein>
    <recommendedName>
        <fullName evidence="9">RING-type domain-containing protein</fullName>
    </recommendedName>
</protein>
<keyword evidence="7" id="KW-0862">Zinc</keyword>
<keyword evidence="3" id="KW-0479">Metal-binding</keyword>
<evidence type="ECO:0000256" key="7">
    <source>
        <dbReference type="ARBA" id="ARBA00022833"/>
    </source>
</evidence>
<dbReference type="GO" id="GO:0016740">
    <property type="term" value="F:transferase activity"/>
    <property type="evidence" value="ECO:0007669"/>
    <property type="project" value="UniProtKB-KW"/>
</dbReference>
<proteinExistence type="inferred from homology"/>
<dbReference type="SUPFAM" id="SSF57850">
    <property type="entry name" value="RING/U-box"/>
    <property type="match status" value="1"/>
</dbReference>